<reference evidence="1 2" key="1">
    <citation type="submission" date="2019-04" db="EMBL/GenBank/DDBJ databases">
        <title>Draft genome sequences for three unisolated Alnus-infective Frankia Sp+ strains, AgTrS, AiOr and AvVan, the first sequenced Frankia strains able to sporulate in-planta.</title>
        <authorList>
            <person name="Bethencourt L."/>
            <person name="Vautrin F."/>
            <person name="Taib N."/>
            <person name="Dubost A."/>
            <person name="Castro-Garcia L."/>
            <person name="Imbaud O."/>
            <person name="Abrouk D."/>
            <person name="Fournier P."/>
            <person name="Briolay J."/>
            <person name="Nguyen A."/>
            <person name="Normand P."/>
            <person name="Fernandez M.P."/>
            <person name="Brochier-Armanet C."/>
            <person name="Herrera-Belaroussi A."/>
        </authorList>
    </citation>
    <scope>NUCLEOTIDE SEQUENCE [LARGE SCALE GENOMIC DNA]</scope>
    <source>
        <strain evidence="1 2">AvVan</strain>
    </source>
</reference>
<sequence length="133" mass="14180">HHRHHVYTQLADLAAAANPLLRSPAAVRLAVERWADEDAAAASDDRVVAVRALARAGLARSETVTMPTAALGAVHTDLAHRARALQEPPPTPRPVLAGVVAALILVTATAAIDTSHATERRFERAQATFAHRR</sequence>
<comment type="caution">
    <text evidence="1">The sequence shown here is derived from an EMBL/GenBank/DDBJ whole genome shotgun (WGS) entry which is preliminary data.</text>
</comment>
<dbReference type="Proteomes" id="UP000305282">
    <property type="component" value="Unassembled WGS sequence"/>
</dbReference>
<name>A0A4S5EP20_9ACTN</name>
<feature type="non-terminal residue" evidence="1">
    <location>
        <position position="1"/>
    </location>
</feature>
<evidence type="ECO:0000313" key="2">
    <source>
        <dbReference type="Proteomes" id="UP000305282"/>
    </source>
</evidence>
<dbReference type="EMBL" id="SSXH01000321">
    <property type="protein sequence ID" value="THJ74097.1"/>
    <property type="molecule type" value="Genomic_DNA"/>
</dbReference>
<protein>
    <submittedName>
        <fullName evidence="1">M56 family peptidase</fullName>
    </submittedName>
</protein>
<evidence type="ECO:0000313" key="1">
    <source>
        <dbReference type="EMBL" id="THJ74097.1"/>
    </source>
</evidence>
<keyword evidence="2" id="KW-1185">Reference proteome</keyword>
<proteinExistence type="predicted"/>
<gene>
    <name evidence="1" type="ORF">E7Y31_13530</name>
</gene>
<accession>A0A4S5EP20</accession>
<organism evidence="1 2">
    <name type="scientific">Candidatus Frankia alpina</name>
    <dbReference type="NCBI Taxonomy" id="2699483"/>
    <lineage>
        <taxon>Bacteria</taxon>
        <taxon>Bacillati</taxon>
        <taxon>Actinomycetota</taxon>
        <taxon>Actinomycetes</taxon>
        <taxon>Frankiales</taxon>
        <taxon>Frankiaceae</taxon>
        <taxon>Frankia</taxon>
    </lineage>
</organism>
<dbReference type="AlphaFoldDB" id="A0A4S5EP20"/>